<evidence type="ECO:0000313" key="2">
    <source>
        <dbReference type="EMBL" id="SHN80693.1"/>
    </source>
</evidence>
<proteinExistence type="predicted"/>
<dbReference type="EMBL" id="LT670849">
    <property type="protein sequence ID" value="SHN80693.1"/>
    <property type="molecule type" value="Genomic_DNA"/>
</dbReference>
<dbReference type="Pfam" id="PF01841">
    <property type="entry name" value="Transglut_core"/>
    <property type="match status" value="1"/>
</dbReference>
<protein>
    <submittedName>
        <fullName evidence="2">Transglutaminase-like enzyme, putative cysteine protease</fullName>
    </submittedName>
</protein>
<feature type="domain" description="Transglutaminase-like" evidence="1">
    <location>
        <begin position="161"/>
        <end position="227"/>
    </location>
</feature>
<organism evidence="2 3">
    <name type="scientific">Bradyrhizobium erythrophlei</name>
    <dbReference type="NCBI Taxonomy" id="1437360"/>
    <lineage>
        <taxon>Bacteria</taxon>
        <taxon>Pseudomonadati</taxon>
        <taxon>Pseudomonadota</taxon>
        <taxon>Alphaproteobacteria</taxon>
        <taxon>Hyphomicrobiales</taxon>
        <taxon>Nitrobacteraceae</taxon>
        <taxon>Bradyrhizobium</taxon>
    </lineage>
</organism>
<dbReference type="PANTHER" id="PTHR33490">
    <property type="entry name" value="BLR5614 PROTEIN-RELATED"/>
    <property type="match status" value="1"/>
</dbReference>
<reference evidence="3" key="1">
    <citation type="submission" date="2016-11" db="EMBL/GenBank/DDBJ databases">
        <authorList>
            <person name="Varghese N."/>
            <person name="Submissions S."/>
        </authorList>
    </citation>
    <scope>NUCLEOTIDE SEQUENCE [LARGE SCALE GENOMIC DNA]</scope>
    <source>
        <strain evidence="3">GAS401</strain>
    </source>
</reference>
<dbReference type="Gene3D" id="3.10.620.30">
    <property type="match status" value="1"/>
</dbReference>
<dbReference type="SMART" id="SM00460">
    <property type="entry name" value="TGc"/>
    <property type="match status" value="1"/>
</dbReference>
<name>A0A1M7UCH6_9BRAD</name>
<gene>
    <name evidence="2" type="ORF">SAMN05444170_4473</name>
</gene>
<dbReference type="InterPro" id="IPR002931">
    <property type="entry name" value="Transglutaminase-like"/>
</dbReference>
<evidence type="ECO:0000313" key="3">
    <source>
        <dbReference type="Proteomes" id="UP000184096"/>
    </source>
</evidence>
<keyword evidence="3" id="KW-1185">Reference proteome</keyword>
<dbReference type="Proteomes" id="UP000184096">
    <property type="component" value="Chromosome I"/>
</dbReference>
<dbReference type="SUPFAM" id="SSF54001">
    <property type="entry name" value="Cysteine proteinases"/>
    <property type="match status" value="1"/>
</dbReference>
<keyword evidence="2" id="KW-0378">Hydrolase</keyword>
<dbReference type="InterPro" id="IPR038765">
    <property type="entry name" value="Papain-like_cys_pep_sf"/>
</dbReference>
<evidence type="ECO:0000259" key="1">
    <source>
        <dbReference type="SMART" id="SM00460"/>
    </source>
</evidence>
<dbReference type="GO" id="GO:0008233">
    <property type="term" value="F:peptidase activity"/>
    <property type="evidence" value="ECO:0007669"/>
    <property type="project" value="UniProtKB-KW"/>
</dbReference>
<dbReference type="OrthoDB" id="5438043at2"/>
<dbReference type="PANTHER" id="PTHR33490:SF12">
    <property type="entry name" value="BLL5557 PROTEIN"/>
    <property type="match status" value="1"/>
</dbReference>
<dbReference type="AlphaFoldDB" id="A0A1M7UCH6"/>
<dbReference type="RefSeq" id="WP_072821091.1">
    <property type="nucleotide sequence ID" value="NZ_LT670849.1"/>
</dbReference>
<accession>A0A1M7UCH6</accession>
<dbReference type="GO" id="GO:0006508">
    <property type="term" value="P:proteolysis"/>
    <property type="evidence" value="ECO:0007669"/>
    <property type="project" value="UniProtKB-KW"/>
</dbReference>
<keyword evidence="2" id="KW-0645">Protease</keyword>
<dbReference type="Gene3D" id="2.60.40.2250">
    <property type="match status" value="1"/>
</dbReference>
<sequence length="294" mass="33019">MKIEAGYDIAFHFPQETAMVLMLSVHPERRHDLLTAHSIQFSPEIVARDYLDGFGNVCTRLVAPPGVLEIRNRFVIQDSGMSDEVQLDAEQLPVDKLPDEILIYLLGSRYCDTQKLSDLAWAMFGPIQGGWHRVRAICDYVHNHIQFGYHHARNDRTAAEGHEERIGVCRDFAHLAITLCRCLNIPARYCTGYLGDIGVPRDPAPMDFSAWFEVFIGGRWFTFDARHNHSRVGRIVIARGRDAADVAISTSFGPAILTRFAVVTEELKEDESLSPDGCRPTTAQSEAGFNFEIA</sequence>